<keyword evidence="3" id="KW-1185">Reference proteome</keyword>
<accession>A0ABW2Q2D3</accession>
<dbReference type="InterPro" id="IPR028990">
    <property type="entry name" value="GK1464-like"/>
</dbReference>
<protein>
    <submittedName>
        <fullName evidence="2">DUF5634 family protein</fullName>
    </submittedName>
</protein>
<dbReference type="EMBL" id="JBHTCO010000045">
    <property type="protein sequence ID" value="MFC7395489.1"/>
    <property type="molecule type" value="Genomic_DNA"/>
</dbReference>
<evidence type="ECO:0000313" key="3">
    <source>
        <dbReference type="Proteomes" id="UP001596505"/>
    </source>
</evidence>
<dbReference type="Pfam" id="PF18681">
    <property type="entry name" value="DUF5634"/>
    <property type="match status" value="1"/>
</dbReference>
<organism evidence="2 3">
    <name type="scientific">Scopulibacillus cellulosilyticus</name>
    <dbReference type="NCBI Taxonomy" id="2665665"/>
    <lineage>
        <taxon>Bacteria</taxon>
        <taxon>Bacillati</taxon>
        <taxon>Bacillota</taxon>
        <taxon>Bacilli</taxon>
        <taxon>Bacillales</taxon>
        <taxon>Sporolactobacillaceae</taxon>
        <taxon>Scopulibacillus</taxon>
    </lineage>
</organism>
<feature type="domain" description="GK1464-like" evidence="1">
    <location>
        <begin position="3"/>
        <end position="97"/>
    </location>
</feature>
<proteinExistence type="predicted"/>
<comment type="caution">
    <text evidence="2">The sequence shown here is derived from an EMBL/GenBank/DDBJ whole genome shotgun (WGS) entry which is preliminary data.</text>
</comment>
<evidence type="ECO:0000313" key="2">
    <source>
        <dbReference type="EMBL" id="MFC7395489.1"/>
    </source>
</evidence>
<dbReference type="Proteomes" id="UP001596505">
    <property type="component" value="Unassembled WGS sequence"/>
</dbReference>
<sequence length="101" mass="11862">MEYVPRETVLNDMKSEMKNVMNNYGLEDIGLYEEEGEGREYYIGYTVRKDGKVYMINIPFVKNDKNELAIAEQCWMIQEENGDYKGCKTLGEVFQAINYLH</sequence>
<dbReference type="Gene3D" id="3.30.70.1480">
    <property type="entry name" value="GK1464-like"/>
    <property type="match status" value="1"/>
</dbReference>
<dbReference type="InterPro" id="IPR040915">
    <property type="entry name" value="GK1464-like_dom"/>
</dbReference>
<dbReference type="RefSeq" id="WP_380970166.1">
    <property type="nucleotide sequence ID" value="NZ_JBHTCO010000045.1"/>
</dbReference>
<reference evidence="3" key="1">
    <citation type="journal article" date="2019" name="Int. J. Syst. Evol. Microbiol.">
        <title>The Global Catalogue of Microorganisms (GCM) 10K type strain sequencing project: providing services to taxonomists for standard genome sequencing and annotation.</title>
        <authorList>
            <consortium name="The Broad Institute Genomics Platform"/>
            <consortium name="The Broad Institute Genome Sequencing Center for Infectious Disease"/>
            <person name="Wu L."/>
            <person name="Ma J."/>
        </authorList>
    </citation>
    <scope>NUCLEOTIDE SEQUENCE [LARGE SCALE GENOMIC DNA]</scope>
    <source>
        <strain evidence="3">CGMCC 1.16305</strain>
    </source>
</reference>
<gene>
    <name evidence="2" type="ORF">ACFQRG_21505</name>
</gene>
<dbReference type="SUPFAM" id="SSF143579">
    <property type="entry name" value="GK1464-like"/>
    <property type="match status" value="1"/>
</dbReference>
<name>A0ABW2Q2D3_9BACL</name>
<evidence type="ECO:0000259" key="1">
    <source>
        <dbReference type="Pfam" id="PF18681"/>
    </source>
</evidence>